<dbReference type="Proteomes" id="UP001597483">
    <property type="component" value="Unassembled WGS sequence"/>
</dbReference>
<reference evidence="2" key="1">
    <citation type="journal article" date="2019" name="Int. J. Syst. Evol. Microbiol.">
        <title>The Global Catalogue of Microorganisms (GCM) 10K type strain sequencing project: providing services to taxonomists for standard genome sequencing and annotation.</title>
        <authorList>
            <consortium name="The Broad Institute Genomics Platform"/>
            <consortium name="The Broad Institute Genome Sequencing Center for Infectious Disease"/>
            <person name="Wu L."/>
            <person name="Ma J."/>
        </authorList>
    </citation>
    <scope>NUCLEOTIDE SEQUENCE [LARGE SCALE GENOMIC DNA]</scope>
    <source>
        <strain evidence="2">CGMCC 4.7641</strain>
    </source>
</reference>
<dbReference type="InterPro" id="IPR017642">
    <property type="entry name" value="DNA_S_mod_DndB"/>
</dbReference>
<evidence type="ECO:0000313" key="1">
    <source>
        <dbReference type="EMBL" id="MFD2469458.1"/>
    </source>
</evidence>
<comment type="caution">
    <text evidence="1">The sequence shown here is derived from an EMBL/GenBank/DDBJ whole genome shotgun (WGS) entry which is preliminary data.</text>
</comment>
<accession>A0ABW5H859</accession>
<keyword evidence="2" id="KW-1185">Reference proteome</keyword>
<dbReference type="EMBL" id="JBHUKS010000013">
    <property type="protein sequence ID" value="MFD2469458.1"/>
    <property type="molecule type" value="Genomic_DNA"/>
</dbReference>
<dbReference type="RefSeq" id="WP_378305877.1">
    <property type="nucleotide sequence ID" value="NZ_JBHUKS010000013.1"/>
</dbReference>
<gene>
    <name evidence="1" type="ORF">ACFSVL_18890</name>
</gene>
<evidence type="ECO:0000313" key="2">
    <source>
        <dbReference type="Proteomes" id="UP001597483"/>
    </source>
</evidence>
<protein>
    <submittedName>
        <fullName evidence="1">DNA sulfur modification protein DndB</fullName>
    </submittedName>
</protein>
<name>A0ABW5H859_9PSEU</name>
<organism evidence="1 2">
    <name type="scientific">Amycolatopsis silviterrae</name>
    <dbReference type="NCBI Taxonomy" id="1656914"/>
    <lineage>
        <taxon>Bacteria</taxon>
        <taxon>Bacillati</taxon>
        <taxon>Actinomycetota</taxon>
        <taxon>Actinomycetes</taxon>
        <taxon>Pseudonocardiales</taxon>
        <taxon>Pseudonocardiaceae</taxon>
        <taxon>Amycolatopsis</taxon>
    </lineage>
</organism>
<dbReference type="Pfam" id="PF14072">
    <property type="entry name" value="DndB"/>
    <property type="match status" value="1"/>
</dbReference>
<proteinExistence type="predicted"/>
<sequence length="441" mass="48577">MTTPSDTPQSSTLDVDKGQVVRVMPVHPNLSLCTMPWSRLSRIVPDPRRAEDPKALQYGSAADREQAALRNDVQRMINKTKKAENAKEYARYIAEGIRGVHGRRWTTPPFALWVQDALEHVSSTGPYGEDYIAILPFDVNGVLVDAETQHLAHIILSEEPDLYGVTKDQVRNRLVAVEIHHGVDMRDARQIFHDRNLLGVIPNKTVALNSDSRDIATTIAFAIMDNINVRHPRTKADVPLRALVSANKRQLGAKDNEWMTLSTLRSFVVTSIFGRAGIELTSAAVSPDELPGATTEESARKEILGVADLLFAAHSEAFNDRVNTIIATPAVLAALGAVAHQSMSWSRDFRRSPEGFIELISDVIWYRRPEIWDGVAGKVTPSGKLSVAGGAKDNGSKTATALEDEASPSYKKIRGQLVNYSAQATTLTWAPQRAPHIERED</sequence>